<dbReference type="EMBL" id="JACEIK010002329">
    <property type="protein sequence ID" value="MCD9560497.1"/>
    <property type="molecule type" value="Genomic_DNA"/>
</dbReference>
<evidence type="ECO:0000256" key="1">
    <source>
        <dbReference type="SAM" id="MobiDB-lite"/>
    </source>
</evidence>
<comment type="caution">
    <text evidence="2">The sequence shown here is derived from an EMBL/GenBank/DDBJ whole genome shotgun (WGS) entry which is preliminary data.</text>
</comment>
<sequence length="111" mass="11904">MGHMQQPFSNALVGSQQHWMRQLLGATQKGGFQRQKWAMQHKAWHEAQAQVPQSLTRCAGSKEASRGATPSNSGASRHATRAIVGASRAPSRSSVGTFSAATQGTVQAEKF</sequence>
<accession>A0ABS8UNM3</accession>
<proteinExistence type="predicted"/>
<dbReference type="Proteomes" id="UP000823775">
    <property type="component" value="Unassembled WGS sequence"/>
</dbReference>
<evidence type="ECO:0000313" key="3">
    <source>
        <dbReference type="Proteomes" id="UP000823775"/>
    </source>
</evidence>
<keyword evidence="3" id="KW-1185">Reference proteome</keyword>
<name>A0ABS8UNM3_DATST</name>
<protein>
    <submittedName>
        <fullName evidence="2">Uncharacterized protein</fullName>
    </submittedName>
</protein>
<feature type="compositionally biased region" description="Polar residues" evidence="1">
    <location>
        <begin position="90"/>
        <end position="111"/>
    </location>
</feature>
<feature type="region of interest" description="Disordered" evidence="1">
    <location>
        <begin position="56"/>
        <end position="111"/>
    </location>
</feature>
<evidence type="ECO:0000313" key="2">
    <source>
        <dbReference type="EMBL" id="MCD9560497.1"/>
    </source>
</evidence>
<gene>
    <name evidence="2" type="ORF">HAX54_019184</name>
</gene>
<reference evidence="2 3" key="1">
    <citation type="journal article" date="2021" name="BMC Genomics">
        <title>Datura genome reveals duplications of psychoactive alkaloid biosynthetic genes and high mutation rate following tissue culture.</title>
        <authorList>
            <person name="Rajewski A."/>
            <person name="Carter-House D."/>
            <person name="Stajich J."/>
            <person name="Litt A."/>
        </authorList>
    </citation>
    <scope>NUCLEOTIDE SEQUENCE [LARGE SCALE GENOMIC DNA]</scope>
    <source>
        <strain evidence="2">AR-01</strain>
    </source>
</reference>
<organism evidence="2 3">
    <name type="scientific">Datura stramonium</name>
    <name type="common">Jimsonweed</name>
    <name type="synonym">Common thornapple</name>
    <dbReference type="NCBI Taxonomy" id="4076"/>
    <lineage>
        <taxon>Eukaryota</taxon>
        <taxon>Viridiplantae</taxon>
        <taxon>Streptophyta</taxon>
        <taxon>Embryophyta</taxon>
        <taxon>Tracheophyta</taxon>
        <taxon>Spermatophyta</taxon>
        <taxon>Magnoliopsida</taxon>
        <taxon>eudicotyledons</taxon>
        <taxon>Gunneridae</taxon>
        <taxon>Pentapetalae</taxon>
        <taxon>asterids</taxon>
        <taxon>lamiids</taxon>
        <taxon>Solanales</taxon>
        <taxon>Solanaceae</taxon>
        <taxon>Solanoideae</taxon>
        <taxon>Datureae</taxon>
        <taxon>Datura</taxon>
    </lineage>
</organism>